<dbReference type="AlphaFoldDB" id="A0AA89BIH1"/>
<dbReference type="Proteomes" id="UP001188597">
    <property type="component" value="Unassembled WGS sequence"/>
</dbReference>
<keyword evidence="3" id="KW-1185">Reference proteome</keyword>
<evidence type="ECO:0000256" key="1">
    <source>
        <dbReference type="SAM" id="SignalP"/>
    </source>
</evidence>
<name>A0AA89BIH1_9ASTE</name>
<sequence length="190" mass="22526">MHQILVTILIGRQWLPWMLGSIQIFWARTSPMLNAKALWESLEKKYKTEDASKKKFVVGKFLDFKMVDSKAVMNQVQEFQLILHDIHAEGMVLVGESFQVAALFEKFPPTWRDFKYCLKHKRKKMKLKDLIVRLRIEEDNRQSKKKASNYHYEAKANVVEQVDDIHVNTIMETRNTNFFEDVFPYKVAQE</sequence>
<protein>
    <submittedName>
        <fullName evidence="2">Uncharacterized protein</fullName>
    </submittedName>
</protein>
<proteinExistence type="predicted"/>
<gene>
    <name evidence="2" type="ORF">RJ639_036127</name>
</gene>
<organism evidence="2 3">
    <name type="scientific">Escallonia herrerae</name>
    <dbReference type="NCBI Taxonomy" id="1293975"/>
    <lineage>
        <taxon>Eukaryota</taxon>
        <taxon>Viridiplantae</taxon>
        <taxon>Streptophyta</taxon>
        <taxon>Embryophyta</taxon>
        <taxon>Tracheophyta</taxon>
        <taxon>Spermatophyta</taxon>
        <taxon>Magnoliopsida</taxon>
        <taxon>eudicotyledons</taxon>
        <taxon>Gunneridae</taxon>
        <taxon>Pentapetalae</taxon>
        <taxon>asterids</taxon>
        <taxon>campanulids</taxon>
        <taxon>Escalloniales</taxon>
        <taxon>Escalloniaceae</taxon>
        <taxon>Escallonia</taxon>
    </lineage>
</organism>
<feature type="chain" id="PRO_5041706017" evidence="1">
    <location>
        <begin position="21"/>
        <end position="190"/>
    </location>
</feature>
<keyword evidence="1" id="KW-0732">Signal</keyword>
<dbReference type="EMBL" id="JAVXUP010000249">
    <property type="protein sequence ID" value="KAK3032956.1"/>
    <property type="molecule type" value="Genomic_DNA"/>
</dbReference>
<comment type="caution">
    <text evidence="2">The sequence shown here is derived from an EMBL/GenBank/DDBJ whole genome shotgun (WGS) entry which is preliminary data.</text>
</comment>
<dbReference type="Pfam" id="PF14223">
    <property type="entry name" value="Retrotran_gag_2"/>
    <property type="match status" value="1"/>
</dbReference>
<dbReference type="PANTHER" id="PTHR47592:SF27">
    <property type="entry name" value="OS08G0421700 PROTEIN"/>
    <property type="match status" value="1"/>
</dbReference>
<dbReference type="PANTHER" id="PTHR47592">
    <property type="entry name" value="PBF68 PROTEIN"/>
    <property type="match status" value="1"/>
</dbReference>
<evidence type="ECO:0000313" key="2">
    <source>
        <dbReference type="EMBL" id="KAK3032956.1"/>
    </source>
</evidence>
<accession>A0AA89BIH1</accession>
<reference evidence="2" key="1">
    <citation type="submission" date="2022-12" db="EMBL/GenBank/DDBJ databases">
        <title>Draft genome assemblies for two species of Escallonia (Escalloniales).</title>
        <authorList>
            <person name="Chanderbali A."/>
            <person name="Dervinis C."/>
            <person name="Anghel I."/>
            <person name="Soltis D."/>
            <person name="Soltis P."/>
            <person name="Zapata F."/>
        </authorList>
    </citation>
    <scope>NUCLEOTIDE SEQUENCE</scope>
    <source>
        <strain evidence="2">UCBG64.0493</strain>
        <tissue evidence="2">Leaf</tissue>
    </source>
</reference>
<feature type="signal peptide" evidence="1">
    <location>
        <begin position="1"/>
        <end position="20"/>
    </location>
</feature>
<evidence type="ECO:0000313" key="3">
    <source>
        <dbReference type="Proteomes" id="UP001188597"/>
    </source>
</evidence>